<reference evidence="1" key="1">
    <citation type="submission" date="2023-06" db="EMBL/GenBank/DDBJ databases">
        <title>Genome-scale phylogeny and comparative genomics of the fungal order Sordariales.</title>
        <authorList>
            <consortium name="Lawrence Berkeley National Laboratory"/>
            <person name="Hensen N."/>
            <person name="Bonometti L."/>
            <person name="Westerberg I."/>
            <person name="Brannstrom I.O."/>
            <person name="Guillou S."/>
            <person name="Cros-Aarteil S."/>
            <person name="Calhoun S."/>
            <person name="Haridas S."/>
            <person name="Kuo A."/>
            <person name="Mondo S."/>
            <person name="Pangilinan J."/>
            <person name="Riley R."/>
            <person name="Labutti K."/>
            <person name="Andreopoulos B."/>
            <person name="Lipzen A."/>
            <person name="Chen C."/>
            <person name="Yanf M."/>
            <person name="Daum C."/>
            <person name="Ng V."/>
            <person name="Clum A."/>
            <person name="Steindorff A."/>
            <person name="Ohm R."/>
            <person name="Martin F."/>
            <person name="Silar P."/>
            <person name="Natvig D."/>
            <person name="Lalanne C."/>
            <person name="Gautier V."/>
            <person name="Ament-Velasquez S.L."/>
            <person name="Kruys A."/>
            <person name="Hutchinson M.I."/>
            <person name="Powell A.J."/>
            <person name="Barry K."/>
            <person name="Miller A.N."/>
            <person name="Grigoriev I.V."/>
            <person name="Debuchy R."/>
            <person name="Gladieux P."/>
            <person name="Thoren M.H."/>
            <person name="Johannesson H."/>
        </authorList>
    </citation>
    <scope>NUCLEOTIDE SEQUENCE</scope>
    <source>
        <strain evidence="1">SMH2532-1</strain>
    </source>
</reference>
<comment type="caution">
    <text evidence="1">The sequence shown here is derived from an EMBL/GenBank/DDBJ whole genome shotgun (WGS) entry which is preliminary data.</text>
</comment>
<protein>
    <submittedName>
        <fullName evidence="1">Uncharacterized protein</fullName>
    </submittedName>
</protein>
<dbReference type="AlphaFoldDB" id="A0AA39YSI5"/>
<sequence>MSEPTKPEISEEEAQRAKYMEDFKKQYPDLELEPDGDFLGGTREERMERMRKRVDAVAKYFKEGNAHAPIPGTTEPWWMAFINYESDLRETVDEKTREELNVVTKTMFNAGLTPEAISEARDAAEKIMVGYPEMWERVKQWSFNEESLGKMRTHAEKNVAEGKGNPFPFLVGNIGAKSEAKDEEVVETLD</sequence>
<dbReference type="EMBL" id="JAULSV010000001">
    <property type="protein sequence ID" value="KAK0657826.1"/>
    <property type="molecule type" value="Genomic_DNA"/>
</dbReference>
<dbReference type="Proteomes" id="UP001174936">
    <property type="component" value="Unassembled WGS sequence"/>
</dbReference>
<evidence type="ECO:0000313" key="1">
    <source>
        <dbReference type="EMBL" id="KAK0657826.1"/>
    </source>
</evidence>
<name>A0AA39YSI5_9PEZI</name>
<accession>A0AA39YSI5</accession>
<proteinExistence type="predicted"/>
<gene>
    <name evidence="1" type="ORF">B0T16DRAFT_386295</name>
</gene>
<evidence type="ECO:0000313" key="2">
    <source>
        <dbReference type="Proteomes" id="UP001174936"/>
    </source>
</evidence>
<organism evidence="1 2">
    <name type="scientific">Cercophora newfieldiana</name>
    <dbReference type="NCBI Taxonomy" id="92897"/>
    <lineage>
        <taxon>Eukaryota</taxon>
        <taxon>Fungi</taxon>
        <taxon>Dikarya</taxon>
        <taxon>Ascomycota</taxon>
        <taxon>Pezizomycotina</taxon>
        <taxon>Sordariomycetes</taxon>
        <taxon>Sordariomycetidae</taxon>
        <taxon>Sordariales</taxon>
        <taxon>Lasiosphaeriaceae</taxon>
        <taxon>Cercophora</taxon>
    </lineage>
</organism>
<keyword evidence="2" id="KW-1185">Reference proteome</keyword>